<dbReference type="SUPFAM" id="SSF81383">
    <property type="entry name" value="F-box domain"/>
    <property type="match status" value="1"/>
</dbReference>
<dbReference type="Proteomes" id="UP001497516">
    <property type="component" value="Chromosome 6"/>
</dbReference>
<dbReference type="PANTHER" id="PTHR35546">
    <property type="entry name" value="F-BOX PROTEIN INTERACTION DOMAIN PROTEIN-RELATED"/>
    <property type="match status" value="1"/>
</dbReference>
<dbReference type="EMBL" id="OZ034819">
    <property type="protein sequence ID" value="CAL1398137.1"/>
    <property type="molecule type" value="Genomic_DNA"/>
</dbReference>
<name>A0AAV2FJK5_9ROSI</name>
<evidence type="ECO:0000313" key="2">
    <source>
        <dbReference type="EMBL" id="CAL1398137.1"/>
    </source>
</evidence>
<keyword evidence="3" id="KW-1185">Reference proteome</keyword>
<feature type="domain" description="F-box" evidence="1">
    <location>
        <begin position="20"/>
        <end position="59"/>
    </location>
</feature>
<dbReference type="PANTHER" id="PTHR35546:SF130">
    <property type="entry name" value="EXPRESSED PROTEIN"/>
    <property type="match status" value="1"/>
</dbReference>
<proteinExistence type="predicted"/>
<sequence length="408" mass="46500">MATGKEPKTNPCSPFSKLTDDLLLGVLIRLRYCRSACRCKTVCKRWNSIISDNYFSRRFVAHNKHRSAAGERPPPPIRSLSALHTRIFSFLPMPAPFQLYFFELDCFKDLLLLGFPISPNSVELARTFIVCNPFTKQWVALPLAPYRTVTTPHYIHPWTASLVCDSARLDSGDEEAFTHHFECRFRVVLMHKSESASSKLDVFCSESGEWTAVSLGLLKPDHRSLASVNGKLYWRNRAGGQVIGWSPFSLEVEVESLPPEVSDPDQSEFLSFCASQDALYMFRRSGDVLGVFSRHGGQGWRAEYQVPLRRGIKRFSVVGQHPEKSVIVFLQFSFTADAEDRIYSLNLRTRVLKFFAKDLGSMVFPQLWPTPIPNYEKLRGSYDGSYKEGWLQSSNHMNPKLLHPCIFI</sequence>
<dbReference type="Pfam" id="PF12937">
    <property type="entry name" value="F-box-like"/>
    <property type="match status" value="1"/>
</dbReference>
<dbReference type="AlphaFoldDB" id="A0AAV2FJK5"/>
<dbReference type="InterPro" id="IPR001810">
    <property type="entry name" value="F-box_dom"/>
</dbReference>
<evidence type="ECO:0000313" key="3">
    <source>
        <dbReference type="Proteomes" id="UP001497516"/>
    </source>
</evidence>
<accession>A0AAV2FJK5</accession>
<protein>
    <recommendedName>
        <fullName evidence="1">F-box domain-containing protein</fullName>
    </recommendedName>
</protein>
<dbReference type="InterPro" id="IPR055290">
    <property type="entry name" value="At3g26010-like"/>
</dbReference>
<gene>
    <name evidence="2" type="ORF">LTRI10_LOCUS38386</name>
</gene>
<dbReference type="InterPro" id="IPR036047">
    <property type="entry name" value="F-box-like_dom_sf"/>
</dbReference>
<dbReference type="Gene3D" id="1.20.1280.50">
    <property type="match status" value="1"/>
</dbReference>
<evidence type="ECO:0000259" key="1">
    <source>
        <dbReference type="Pfam" id="PF12937"/>
    </source>
</evidence>
<organism evidence="2 3">
    <name type="scientific">Linum trigynum</name>
    <dbReference type="NCBI Taxonomy" id="586398"/>
    <lineage>
        <taxon>Eukaryota</taxon>
        <taxon>Viridiplantae</taxon>
        <taxon>Streptophyta</taxon>
        <taxon>Embryophyta</taxon>
        <taxon>Tracheophyta</taxon>
        <taxon>Spermatophyta</taxon>
        <taxon>Magnoliopsida</taxon>
        <taxon>eudicotyledons</taxon>
        <taxon>Gunneridae</taxon>
        <taxon>Pentapetalae</taxon>
        <taxon>rosids</taxon>
        <taxon>fabids</taxon>
        <taxon>Malpighiales</taxon>
        <taxon>Linaceae</taxon>
        <taxon>Linum</taxon>
    </lineage>
</organism>
<reference evidence="2 3" key="1">
    <citation type="submission" date="2024-04" db="EMBL/GenBank/DDBJ databases">
        <authorList>
            <person name="Fracassetti M."/>
        </authorList>
    </citation>
    <scope>NUCLEOTIDE SEQUENCE [LARGE SCALE GENOMIC DNA]</scope>
</reference>